<evidence type="ECO:0000256" key="1">
    <source>
        <dbReference type="ARBA" id="ARBA00005567"/>
    </source>
</evidence>
<evidence type="ECO:0000259" key="2">
    <source>
        <dbReference type="PROSITE" id="PS51228"/>
    </source>
</evidence>
<organism evidence="3 4">
    <name type="scientific">Spirodela intermedia</name>
    <name type="common">Intermediate duckweed</name>
    <dbReference type="NCBI Taxonomy" id="51605"/>
    <lineage>
        <taxon>Eukaryota</taxon>
        <taxon>Viridiplantae</taxon>
        <taxon>Streptophyta</taxon>
        <taxon>Embryophyta</taxon>
        <taxon>Tracheophyta</taxon>
        <taxon>Spermatophyta</taxon>
        <taxon>Magnoliopsida</taxon>
        <taxon>Liliopsida</taxon>
        <taxon>Araceae</taxon>
        <taxon>Lemnoideae</taxon>
        <taxon>Spirodela</taxon>
    </lineage>
</organism>
<evidence type="ECO:0000313" key="4">
    <source>
        <dbReference type="Proteomes" id="UP000663760"/>
    </source>
</evidence>
<protein>
    <recommendedName>
        <fullName evidence="2">ACB domain-containing protein</fullName>
    </recommendedName>
</protein>
<dbReference type="Proteomes" id="UP000663760">
    <property type="component" value="Chromosome 2"/>
</dbReference>
<gene>
    <name evidence="3" type="ORF">SI8410_02002702</name>
</gene>
<reference evidence="3" key="1">
    <citation type="submission" date="2020-02" db="EMBL/GenBank/DDBJ databases">
        <authorList>
            <person name="Scholz U."/>
            <person name="Mascher M."/>
            <person name="Fiebig A."/>
        </authorList>
    </citation>
    <scope>NUCLEOTIDE SEQUENCE</scope>
</reference>
<keyword evidence="4" id="KW-1185">Reference proteome</keyword>
<proteinExistence type="inferred from homology"/>
<dbReference type="GO" id="GO:0000062">
    <property type="term" value="F:fatty-acyl-CoA binding"/>
    <property type="evidence" value="ECO:0007669"/>
    <property type="project" value="InterPro"/>
</dbReference>
<dbReference type="PROSITE" id="PS51228">
    <property type="entry name" value="ACB_2"/>
    <property type="match status" value="1"/>
</dbReference>
<sequence>MNPEEAMEKYVALLSDNMPRWTPQKHKVRFLLQRVSGFKDPPRARASDRAQIYVSWAQTRRTNGEHERSRTGLAGPCRFGFSGPIDALIAPRYVT</sequence>
<comment type="similarity">
    <text evidence="1">Belongs to the ACBP family.</text>
</comment>
<name>A0A7I8K3A9_SPIIN</name>
<dbReference type="AlphaFoldDB" id="A0A7I8K3A9"/>
<dbReference type="EMBL" id="LR746265">
    <property type="protein sequence ID" value="CAA7391389.1"/>
    <property type="molecule type" value="Genomic_DNA"/>
</dbReference>
<dbReference type="InterPro" id="IPR000582">
    <property type="entry name" value="Acyl-CoA-binding_protein"/>
</dbReference>
<evidence type="ECO:0000313" key="3">
    <source>
        <dbReference type="EMBL" id="CAA7391389.1"/>
    </source>
</evidence>
<accession>A0A7I8K3A9</accession>
<feature type="domain" description="ACB" evidence="2">
    <location>
        <begin position="1"/>
        <end position="23"/>
    </location>
</feature>